<evidence type="ECO:0000313" key="3">
    <source>
        <dbReference type="Proteomes" id="UP001151760"/>
    </source>
</evidence>
<name>A0ABQ5EY60_9ASTR</name>
<evidence type="ECO:0000313" key="2">
    <source>
        <dbReference type="EMBL" id="GJT55996.1"/>
    </source>
</evidence>
<organism evidence="2 3">
    <name type="scientific">Tanacetum coccineum</name>
    <dbReference type="NCBI Taxonomy" id="301880"/>
    <lineage>
        <taxon>Eukaryota</taxon>
        <taxon>Viridiplantae</taxon>
        <taxon>Streptophyta</taxon>
        <taxon>Embryophyta</taxon>
        <taxon>Tracheophyta</taxon>
        <taxon>Spermatophyta</taxon>
        <taxon>Magnoliopsida</taxon>
        <taxon>eudicotyledons</taxon>
        <taxon>Gunneridae</taxon>
        <taxon>Pentapetalae</taxon>
        <taxon>asterids</taxon>
        <taxon>campanulids</taxon>
        <taxon>Asterales</taxon>
        <taxon>Asteraceae</taxon>
        <taxon>Asteroideae</taxon>
        <taxon>Anthemideae</taxon>
        <taxon>Anthemidinae</taxon>
        <taxon>Tanacetum</taxon>
    </lineage>
</organism>
<keyword evidence="3" id="KW-1185">Reference proteome</keyword>
<feature type="region of interest" description="Disordered" evidence="1">
    <location>
        <begin position="1"/>
        <end position="62"/>
    </location>
</feature>
<dbReference type="Proteomes" id="UP001151760">
    <property type="component" value="Unassembled WGS sequence"/>
</dbReference>
<feature type="compositionally biased region" description="Basic and acidic residues" evidence="1">
    <location>
        <begin position="53"/>
        <end position="62"/>
    </location>
</feature>
<accession>A0ABQ5EY60</accession>
<dbReference type="EMBL" id="BQNB010016805">
    <property type="protein sequence ID" value="GJT55996.1"/>
    <property type="molecule type" value="Genomic_DNA"/>
</dbReference>
<feature type="compositionally biased region" description="Polar residues" evidence="1">
    <location>
        <begin position="27"/>
        <end position="50"/>
    </location>
</feature>
<comment type="caution">
    <text evidence="2">The sequence shown here is derived from an EMBL/GenBank/DDBJ whole genome shotgun (WGS) entry which is preliminary data.</text>
</comment>
<gene>
    <name evidence="2" type="ORF">Tco_0991050</name>
</gene>
<evidence type="ECO:0000256" key="1">
    <source>
        <dbReference type="SAM" id="MobiDB-lite"/>
    </source>
</evidence>
<feature type="region of interest" description="Disordered" evidence="1">
    <location>
        <begin position="77"/>
        <end position="97"/>
    </location>
</feature>
<reference evidence="2" key="2">
    <citation type="submission" date="2022-01" db="EMBL/GenBank/DDBJ databases">
        <authorList>
            <person name="Yamashiro T."/>
            <person name="Shiraishi A."/>
            <person name="Satake H."/>
            <person name="Nakayama K."/>
        </authorList>
    </citation>
    <scope>NUCLEOTIDE SEQUENCE</scope>
</reference>
<proteinExistence type="predicted"/>
<sequence>MPLTFQPHSPKERPGLGIMKHTKPETQDSSNESVLGTVTASESKQTTPSVPTEVKDTEQESKLNELTKLVQMLIDEKVNSDQKTQESNSKIQKAEPKPIQKPQLKCELYHYTNHSTDDCYRILYCMICKREDHRTSDHEMYIALLKKSENYKARPYQYASSSKQILRAKAKPLPPCTHCGFNDYIPDDCRNYPECGIYGSYDHSTSGHNRVIQIRGGLTS</sequence>
<reference evidence="2" key="1">
    <citation type="journal article" date="2022" name="Int. J. Mol. Sci.">
        <title>Draft Genome of Tanacetum Coccineum: Genomic Comparison of Closely Related Tanacetum-Family Plants.</title>
        <authorList>
            <person name="Yamashiro T."/>
            <person name="Shiraishi A."/>
            <person name="Nakayama K."/>
            <person name="Satake H."/>
        </authorList>
    </citation>
    <scope>NUCLEOTIDE SEQUENCE</scope>
</reference>
<protein>
    <submittedName>
        <fullName evidence="2">Uncharacterized protein</fullName>
    </submittedName>
</protein>